<dbReference type="PANTHER" id="PTHR14269">
    <property type="entry name" value="CDP-DIACYLGLYCEROL--GLYCEROL-3-PHOSPHATE 3-PHOSPHATIDYLTRANSFERASE-RELATED"/>
    <property type="match status" value="1"/>
</dbReference>
<evidence type="ECO:0000313" key="15">
    <source>
        <dbReference type="EMBL" id="AGK95539.1"/>
    </source>
</evidence>
<keyword evidence="7 14" id="KW-1133">Transmembrane helix</keyword>
<dbReference type="OrthoDB" id="9796672at2"/>
<evidence type="ECO:0000256" key="11">
    <source>
        <dbReference type="ARBA" id="ARBA00023264"/>
    </source>
</evidence>
<evidence type="ECO:0000256" key="9">
    <source>
        <dbReference type="ARBA" id="ARBA00023136"/>
    </source>
</evidence>
<comment type="similarity">
    <text evidence="3 13">Belongs to the CDP-alcohol phosphatidyltransferase class-I family.</text>
</comment>
<dbReference type="EMBL" id="CP003261">
    <property type="protein sequence ID" value="AGK95539.1"/>
    <property type="molecule type" value="Genomic_DNA"/>
</dbReference>
<evidence type="ECO:0000256" key="12">
    <source>
        <dbReference type="ARBA" id="ARBA00033018"/>
    </source>
</evidence>
<gene>
    <name evidence="15" type="ORF">Clopa_0486</name>
</gene>
<dbReference type="PANTHER" id="PTHR14269:SF11">
    <property type="entry name" value="CDP-DIACYLGLYCEROL--GLYCEROL-3-PHOSPHATE 3-PHOSPHATIDYLTRANSFERASE"/>
    <property type="match status" value="1"/>
</dbReference>
<dbReference type="Pfam" id="PF01066">
    <property type="entry name" value="CDP-OH_P_transf"/>
    <property type="match status" value="1"/>
</dbReference>
<dbReference type="InterPro" id="IPR000462">
    <property type="entry name" value="CDP-OH_P_trans"/>
</dbReference>
<keyword evidence="8" id="KW-0443">Lipid metabolism</keyword>
<evidence type="ECO:0000256" key="5">
    <source>
        <dbReference type="ARBA" id="ARBA00022679"/>
    </source>
</evidence>
<evidence type="ECO:0000256" key="6">
    <source>
        <dbReference type="ARBA" id="ARBA00022692"/>
    </source>
</evidence>
<feature type="transmembrane region" description="Helical" evidence="14">
    <location>
        <begin position="7"/>
        <end position="26"/>
    </location>
</feature>
<dbReference type="eggNOG" id="COG0558">
    <property type="taxonomic scope" value="Bacteria"/>
</dbReference>
<evidence type="ECO:0000256" key="14">
    <source>
        <dbReference type="SAM" id="Phobius"/>
    </source>
</evidence>
<evidence type="ECO:0000256" key="4">
    <source>
        <dbReference type="ARBA" id="ARBA00022516"/>
    </source>
</evidence>
<dbReference type="UniPathway" id="UPA00084">
    <property type="reaction ID" value="UER00503"/>
</dbReference>
<evidence type="ECO:0000256" key="3">
    <source>
        <dbReference type="ARBA" id="ARBA00010441"/>
    </source>
</evidence>
<accession>R4K4U8</accession>
<dbReference type="PATRIC" id="fig|86416.3.peg.464"/>
<dbReference type="InterPro" id="IPR043130">
    <property type="entry name" value="CDP-OH_PTrfase_TM_dom"/>
</dbReference>
<organism evidence="15 16">
    <name type="scientific">Clostridium pasteurianum BC1</name>
    <dbReference type="NCBI Taxonomy" id="86416"/>
    <lineage>
        <taxon>Bacteria</taxon>
        <taxon>Bacillati</taxon>
        <taxon>Bacillota</taxon>
        <taxon>Clostridia</taxon>
        <taxon>Eubacteriales</taxon>
        <taxon>Clostridiaceae</taxon>
        <taxon>Clostridium</taxon>
    </lineage>
</organism>
<dbReference type="RefSeq" id="WP_015613866.1">
    <property type="nucleotide sequence ID" value="NC_021182.1"/>
</dbReference>
<dbReference type="InterPro" id="IPR004570">
    <property type="entry name" value="Phosphatidylglycerol_P_synth"/>
</dbReference>
<feature type="transmembrane region" description="Helical" evidence="14">
    <location>
        <begin position="38"/>
        <end position="56"/>
    </location>
</feature>
<evidence type="ECO:0000313" key="16">
    <source>
        <dbReference type="Proteomes" id="UP000013523"/>
    </source>
</evidence>
<evidence type="ECO:0000256" key="2">
    <source>
        <dbReference type="ARBA" id="ARBA00004141"/>
    </source>
</evidence>
<dbReference type="KEGG" id="cpas:Clopa_0486"/>
<reference evidence="15 16" key="1">
    <citation type="submission" date="2012-01" db="EMBL/GenBank/DDBJ databases">
        <title>Complete sequence of chromosome of Clostridium pasteurianum BC1.</title>
        <authorList>
            <consortium name="US DOE Joint Genome Institute"/>
            <person name="Lucas S."/>
            <person name="Han J."/>
            <person name="Lapidus A."/>
            <person name="Cheng J.-F."/>
            <person name="Goodwin L."/>
            <person name="Pitluck S."/>
            <person name="Peters L."/>
            <person name="Mikhailova N."/>
            <person name="Teshima H."/>
            <person name="Detter J.C."/>
            <person name="Han C."/>
            <person name="Tapia R."/>
            <person name="Land M."/>
            <person name="Hauser L."/>
            <person name="Kyrpides N."/>
            <person name="Ivanova N."/>
            <person name="Pagani I."/>
            <person name="Dunn J."/>
            <person name="Taghavi S."/>
            <person name="Francis A."/>
            <person name="van der Lelie D."/>
            <person name="Woyke T."/>
        </authorList>
    </citation>
    <scope>NUCLEOTIDE SEQUENCE [LARGE SCALE GENOMIC DNA]</scope>
    <source>
        <strain evidence="15 16">BC1</strain>
    </source>
</reference>
<dbReference type="InterPro" id="IPR050324">
    <property type="entry name" value="CDP-alcohol_PTase-I"/>
</dbReference>
<keyword evidence="10" id="KW-0594">Phospholipid biosynthesis</keyword>
<dbReference type="GO" id="GO:0008444">
    <property type="term" value="F:CDP-diacylglycerol-glycerol-3-phosphate 3-phosphatidyltransferase activity"/>
    <property type="evidence" value="ECO:0007669"/>
    <property type="project" value="InterPro"/>
</dbReference>
<feature type="transmembrane region" description="Helical" evidence="14">
    <location>
        <begin position="160"/>
        <end position="181"/>
    </location>
</feature>
<dbReference type="GO" id="GO:0006655">
    <property type="term" value="P:phosphatidylglycerol biosynthetic process"/>
    <property type="evidence" value="ECO:0007669"/>
    <property type="project" value="UniProtKB-UniPathway"/>
</dbReference>
<evidence type="ECO:0000256" key="13">
    <source>
        <dbReference type="RuleBase" id="RU003750"/>
    </source>
</evidence>
<dbReference type="GO" id="GO:0016020">
    <property type="term" value="C:membrane"/>
    <property type="evidence" value="ECO:0007669"/>
    <property type="project" value="UniProtKB-SubCell"/>
</dbReference>
<keyword evidence="5 13" id="KW-0808">Transferase</keyword>
<keyword evidence="6 14" id="KW-0812">Transmembrane</keyword>
<evidence type="ECO:0000256" key="7">
    <source>
        <dbReference type="ARBA" id="ARBA00022989"/>
    </source>
</evidence>
<comment type="function">
    <text evidence="1">This protein catalyzes the committed step to the synthesis of the acidic phospholipids.</text>
</comment>
<feature type="transmembrane region" description="Helical" evidence="14">
    <location>
        <begin position="137"/>
        <end position="154"/>
    </location>
</feature>
<dbReference type="STRING" id="86416.Clopa_0486"/>
<sequence>MNIVYKILPNIITLSRILLTYVFLLLQNKQYHDIKNRETFLCLSIVFLCICITDLIDGKIARFLNSKSFIGSLLDVAADAAFIFSSFIFLNIHGIIPFWFTIVILSKFVEFIITSYVWKKLNNKTSELFISDPIGKLTAVLFYIIPGIVGILFYKFQNNLLLATNTLIFIATTLSVISSCIRCSNCFKHFKRIP</sequence>
<dbReference type="Gene3D" id="1.20.120.1760">
    <property type="match status" value="1"/>
</dbReference>
<feature type="transmembrane region" description="Helical" evidence="14">
    <location>
        <begin position="96"/>
        <end position="117"/>
    </location>
</feature>
<comment type="subcellular location">
    <subcellularLocation>
        <location evidence="2">Membrane</location>
        <topology evidence="2">Multi-pass membrane protein</topology>
    </subcellularLocation>
</comment>
<dbReference type="HOGENOM" id="CLU_110585_0_0_9"/>
<evidence type="ECO:0000256" key="1">
    <source>
        <dbReference type="ARBA" id="ARBA00003973"/>
    </source>
</evidence>
<name>R4K4U8_CLOPA</name>
<proteinExistence type="inferred from homology"/>
<evidence type="ECO:0000256" key="8">
    <source>
        <dbReference type="ARBA" id="ARBA00023098"/>
    </source>
</evidence>
<keyword evidence="16" id="KW-1185">Reference proteome</keyword>
<keyword evidence="9 14" id="KW-0472">Membrane</keyword>
<keyword evidence="11" id="KW-1208">Phospholipid metabolism</keyword>
<keyword evidence="4" id="KW-0444">Lipid biosynthesis</keyword>
<protein>
    <recommendedName>
        <fullName evidence="12">Phosphatidylglycerophosphate synthase</fullName>
    </recommendedName>
</protein>
<dbReference type="PROSITE" id="PS00379">
    <property type="entry name" value="CDP_ALCOHOL_P_TRANSF"/>
    <property type="match status" value="1"/>
</dbReference>
<dbReference type="PIRSF" id="PIRSF000847">
    <property type="entry name" value="Phos_ph_gly_syn"/>
    <property type="match status" value="1"/>
</dbReference>
<dbReference type="InterPro" id="IPR048254">
    <property type="entry name" value="CDP_ALCOHOL_P_TRANSF_CS"/>
</dbReference>
<dbReference type="Proteomes" id="UP000013523">
    <property type="component" value="Chromosome"/>
</dbReference>
<feature type="transmembrane region" description="Helical" evidence="14">
    <location>
        <begin position="68"/>
        <end position="90"/>
    </location>
</feature>
<evidence type="ECO:0000256" key="10">
    <source>
        <dbReference type="ARBA" id="ARBA00023209"/>
    </source>
</evidence>
<dbReference type="AlphaFoldDB" id="R4K4U8"/>